<dbReference type="AlphaFoldDB" id="A0A4V1M7B8"/>
<evidence type="ECO:0000313" key="1">
    <source>
        <dbReference type="EMBL" id="RXK59194.1"/>
    </source>
</evidence>
<organism evidence="1 2">
    <name type="scientific">Lacibacter luteus</name>
    <dbReference type="NCBI Taxonomy" id="2508719"/>
    <lineage>
        <taxon>Bacteria</taxon>
        <taxon>Pseudomonadati</taxon>
        <taxon>Bacteroidota</taxon>
        <taxon>Chitinophagia</taxon>
        <taxon>Chitinophagales</taxon>
        <taxon>Chitinophagaceae</taxon>
        <taxon>Lacibacter</taxon>
    </lineage>
</organism>
<dbReference type="Proteomes" id="UP000290204">
    <property type="component" value="Unassembled WGS sequence"/>
</dbReference>
<dbReference type="OrthoDB" id="629901at2"/>
<keyword evidence="2" id="KW-1185">Reference proteome</keyword>
<dbReference type="RefSeq" id="WP_129131498.1">
    <property type="nucleotide sequence ID" value="NZ_SDHW01000004.1"/>
</dbReference>
<comment type="caution">
    <text evidence="1">The sequence shown here is derived from an EMBL/GenBank/DDBJ whole genome shotgun (WGS) entry which is preliminary data.</text>
</comment>
<gene>
    <name evidence="1" type="ORF">ESA94_13720</name>
</gene>
<sequence>MTKLVTIKIVMIYHTNLLLLFIGFLFFANQSFGQDSSGTFETIHKKVIKSTSYKVETIEKKITNRARKRLELLLKTEQKLKNKLNSSDSNFLQELFPEDLFAKYNLLIEKFSSTNNATGNSLMRGAYLPFVDSTHQVMAFLASQNEMLNGVVSKNVQQQAGDVLKKIKIIESKFNSADQVEQFIKQRTAQLRQVFLSRGKTSLATLKAFNSYAKQVQYYSQQVKELKEQLNEPEKVLSSTLKHLNKIQAFQTFMAKHSFLAQAFPSGDNYQTTTQTVGLQTRMQISETIKNQTGQVMNYEGLVKNQALKVNQSMNTGGIVTLLKKAKGELKTFQVKVNSQKGKNIKDRIEYGFNMQTLQRTNYFPNVLEIGGSMGYKINDQSIAGLGLSYRAGLGTDIEHIRLSHNGIGLRTYIDWKIKGHIFISGGFEYNYQGVFSASDFVKKNMVWGKSGLLGVTSIVPVKSSFFKATKIQLLWDFLSYDQLPRTQPFKFRVGYNF</sequence>
<dbReference type="EMBL" id="SDHW01000004">
    <property type="protein sequence ID" value="RXK59194.1"/>
    <property type="molecule type" value="Genomic_DNA"/>
</dbReference>
<evidence type="ECO:0000313" key="2">
    <source>
        <dbReference type="Proteomes" id="UP000290204"/>
    </source>
</evidence>
<name>A0A4V1M7B8_9BACT</name>
<accession>A0A4V1M7B8</accession>
<reference evidence="1 2" key="1">
    <citation type="submission" date="2019-01" db="EMBL/GenBank/DDBJ databases">
        <title>Lacibacter sp. strain TTM-7.</title>
        <authorList>
            <person name="Chen W.-M."/>
        </authorList>
    </citation>
    <scope>NUCLEOTIDE SEQUENCE [LARGE SCALE GENOMIC DNA]</scope>
    <source>
        <strain evidence="1 2">TTM-7</strain>
    </source>
</reference>
<proteinExistence type="predicted"/>
<protein>
    <submittedName>
        <fullName evidence="1">Uncharacterized protein</fullName>
    </submittedName>
</protein>